<dbReference type="AlphaFoldDB" id="W8BFK2"/>
<proteinExistence type="evidence at transcript level"/>
<organism evidence="2">
    <name type="scientific">Ceratitis capitata</name>
    <name type="common">Mediterranean fruit fly</name>
    <name type="synonym">Tephritis capitata</name>
    <dbReference type="NCBI Taxonomy" id="7213"/>
    <lineage>
        <taxon>Eukaryota</taxon>
        <taxon>Metazoa</taxon>
        <taxon>Ecdysozoa</taxon>
        <taxon>Arthropoda</taxon>
        <taxon>Hexapoda</taxon>
        <taxon>Insecta</taxon>
        <taxon>Pterygota</taxon>
        <taxon>Neoptera</taxon>
        <taxon>Endopterygota</taxon>
        <taxon>Diptera</taxon>
        <taxon>Brachycera</taxon>
        <taxon>Muscomorpha</taxon>
        <taxon>Tephritoidea</taxon>
        <taxon>Tephritidae</taxon>
        <taxon>Ceratitis</taxon>
        <taxon>Ceratitis</taxon>
    </lineage>
</organism>
<feature type="compositionally biased region" description="Polar residues" evidence="1">
    <location>
        <begin position="343"/>
        <end position="356"/>
    </location>
</feature>
<sequence>MSSNPQAPILQICQGGFGSALSGALTNNIGTQQQLKDSFQDNDFPQSFEEKTMSNNNITPVGESVGGGSNNYVNFTQFIMQHNLLGNNNSFGSNGSVGGGGGGVGGGDIMINNSENVGAVGGGTHAAVAQVNANGSSRGVGGGHGSEGTKNDYFNFVDTMSKKVQNNSARDNIQLENGQQTSNLFSNSLFSPYNNSLYANNGPSVGGYNNSYNNTNTNFNYFDNVYTPFGNNGGYYMNPFATGFDFTSSNLQASAPEFVPRFGNLSLNEKKFENTEVNNVNNDSTVNNINKSEQSNVNKEQHIGNEGNDKRILNGIANGAITVNNGETNGVINNISLTQAADKTTTNVGTPTSSSAEQHEVRNERNERKVAQIVDFSGNKSQNNGTNVIASTNVFDPDSNEASSSNGGSATRYTGTTNKQYTNNNNGGSRGSSANGFSRNRNDYTSSPRNHERSSGAGGSVNAKSNMDGIDKSEKPSARAERERERDRDCEREFERLSEPLPERERDRERDLDREAERDLLPLRDRCSEGDLDMRRPRFDPTLPSLSLPLLMLCLRLRPPTSLSDSLVDIVAFETILRRCLADSFSVVSLPSLTFFFFCFFSLGCISPSLSLSYLSAADFRFLPPPFLRSFGFFLERSAPSISPTSLPESET</sequence>
<feature type="compositionally biased region" description="Low complexity" evidence="1">
    <location>
        <begin position="400"/>
        <end position="410"/>
    </location>
</feature>
<evidence type="ECO:0000313" key="2">
    <source>
        <dbReference type="EMBL" id="JAB92051.1"/>
    </source>
</evidence>
<feature type="compositionally biased region" description="Polar residues" evidence="1">
    <location>
        <begin position="378"/>
        <end position="394"/>
    </location>
</feature>
<dbReference type="EMBL" id="GAMC01014504">
    <property type="protein sequence ID" value="JAB92051.1"/>
    <property type="molecule type" value="mRNA"/>
</dbReference>
<protein>
    <submittedName>
        <fullName evidence="2">Uncharacterized protein</fullName>
    </submittedName>
</protein>
<feature type="region of interest" description="Disordered" evidence="1">
    <location>
        <begin position="343"/>
        <end position="512"/>
    </location>
</feature>
<feature type="compositionally biased region" description="Polar residues" evidence="1">
    <location>
        <begin position="411"/>
        <end position="422"/>
    </location>
</feature>
<feature type="compositionally biased region" description="Basic and acidic residues" evidence="1">
    <location>
        <begin position="469"/>
        <end position="512"/>
    </location>
</feature>
<reference evidence="2" key="2">
    <citation type="journal article" date="2014" name="BMC Genomics">
        <title>A genomic perspective to assessing quality of mass-reared SIT flies used in Mediterranean fruit fly (Ceratitis capitata) eradication in California.</title>
        <authorList>
            <person name="Calla B."/>
            <person name="Hall B."/>
            <person name="Hou S."/>
            <person name="Geib S.M."/>
        </authorList>
    </citation>
    <scope>NUCLEOTIDE SEQUENCE</scope>
</reference>
<evidence type="ECO:0000256" key="1">
    <source>
        <dbReference type="SAM" id="MobiDB-lite"/>
    </source>
</evidence>
<feature type="compositionally biased region" description="Basic and acidic residues" evidence="1">
    <location>
        <begin position="357"/>
        <end position="370"/>
    </location>
</feature>
<feature type="compositionally biased region" description="Low complexity" evidence="1">
    <location>
        <begin position="423"/>
        <end position="439"/>
    </location>
</feature>
<dbReference type="OrthoDB" id="6512771at2759"/>
<name>W8BFK2_CERCA</name>
<dbReference type="EMBL" id="GAMC01014506">
    <property type="protein sequence ID" value="JAB92049.1"/>
    <property type="molecule type" value="mRNA"/>
</dbReference>
<reference evidence="2" key="1">
    <citation type="submission" date="2013-07" db="EMBL/GenBank/DDBJ databases">
        <authorList>
            <person name="Geib S."/>
        </authorList>
    </citation>
    <scope>NUCLEOTIDE SEQUENCE</scope>
</reference>
<accession>W8BFK2</accession>